<sequence length="332" mass="36600">MLRPNSPKRVMLSNTLPQETARAARIVVQDISHHYGQRRALNQLSFEVHSGEIFGLLGPNGGGKTTLFRLLSTLLPLQAGSAEIAGLDLATRSQEIRNLIGVTFQSPSLDGKLTVQENLKHQAHLYGISGALMRDRIANALSHLGLTDRKGDLAESLSGGLKRRVEIAKGLLHSPRVLLLDEPSTGLDPGARHDLWKYLKQLQQENGVTILITTHLMEEAEHCDRLGILNRGELVTCGTPDELRASVGGDCLTIQAEHPDELARLITEKFGVTPQRINASLRLEHTRGHEFLKDLIDAFPDQVTSVSLGKPTLEDVFIHETGHQFWQAEESE</sequence>
<keyword evidence="1" id="KW-0813">Transport</keyword>
<proteinExistence type="predicted"/>
<dbReference type="Pfam" id="PF00005">
    <property type="entry name" value="ABC_tran"/>
    <property type="match status" value="1"/>
</dbReference>
<keyword evidence="2" id="KW-0547">Nucleotide-binding</keyword>
<dbReference type="InterPro" id="IPR003593">
    <property type="entry name" value="AAA+_ATPase"/>
</dbReference>
<accession>A0A517W7J0</accession>
<evidence type="ECO:0000256" key="1">
    <source>
        <dbReference type="ARBA" id="ARBA00022448"/>
    </source>
</evidence>
<dbReference type="EC" id="3.6.3.-" evidence="5"/>
<protein>
    <submittedName>
        <fullName evidence="5">Daunorubicin/doxorubicin resistance ATP-binding protein DrrA</fullName>
        <ecNumber evidence="5">3.6.3.-</ecNumber>
    </submittedName>
</protein>
<dbReference type="GO" id="GO:0005524">
    <property type="term" value="F:ATP binding"/>
    <property type="evidence" value="ECO:0007669"/>
    <property type="project" value="UniProtKB-KW"/>
</dbReference>
<dbReference type="SMART" id="SM00382">
    <property type="entry name" value="AAA"/>
    <property type="match status" value="1"/>
</dbReference>
<dbReference type="InterPro" id="IPR003439">
    <property type="entry name" value="ABC_transporter-like_ATP-bd"/>
</dbReference>
<gene>
    <name evidence="5" type="primary">drrA</name>
    <name evidence="5" type="ORF">V6x_08790</name>
</gene>
<evidence type="ECO:0000256" key="3">
    <source>
        <dbReference type="ARBA" id="ARBA00022840"/>
    </source>
</evidence>
<dbReference type="GO" id="GO:0016887">
    <property type="term" value="F:ATP hydrolysis activity"/>
    <property type="evidence" value="ECO:0007669"/>
    <property type="project" value="InterPro"/>
</dbReference>
<dbReference type="Proteomes" id="UP000320722">
    <property type="component" value="Chromosome"/>
</dbReference>
<keyword evidence="3 5" id="KW-0067">ATP-binding</keyword>
<dbReference type="Pfam" id="PF13732">
    <property type="entry name" value="DrrA1-3_C"/>
    <property type="match status" value="1"/>
</dbReference>
<keyword evidence="5" id="KW-0378">Hydrolase</keyword>
<dbReference type="PANTHER" id="PTHR43582:SF5">
    <property type="entry name" value="ABC TRANSPORTER"/>
    <property type="match status" value="1"/>
</dbReference>
<feature type="domain" description="ABC transporter" evidence="4">
    <location>
        <begin position="26"/>
        <end position="256"/>
    </location>
</feature>
<dbReference type="PANTHER" id="PTHR43582">
    <property type="entry name" value="LINEARMYCIN RESISTANCE ATP-BINDING PROTEIN LNRL"/>
    <property type="match status" value="1"/>
</dbReference>
<dbReference type="AlphaFoldDB" id="A0A517W7J0"/>
<dbReference type="EMBL" id="CP036347">
    <property type="protein sequence ID" value="QDU01200.1"/>
    <property type="molecule type" value="Genomic_DNA"/>
</dbReference>
<organism evidence="5 6">
    <name type="scientific">Gimesia chilikensis</name>
    <dbReference type="NCBI Taxonomy" id="2605989"/>
    <lineage>
        <taxon>Bacteria</taxon>
        <taxon>Pseudomonadati</taxon>
        <taxon>Planctomycetota</taxon>
        <taxon>Planctomycetia</taxon>
        <taxon>Planctomycetales</taxon>
        <taxon>Planctomycetaceae</taxon>
        <taxon>Gimesia</taxon>
    </lineage>
</organism>
<dbReference type="InterPro" id="IPR025302">
    <property type="entry name" value="DrrA1/2-like_C"/>
</dbReference>
<dbReference type="SUPFAM" id="SSF52540">
    <property type="entry name" value="P-loop containing nucleoside triphosphate hydrolases"/>
    <property type="match status" value="1"/>
</dbReference>
<dbReference type="PROSITE" id="PS50893">
    <property type="entry name" value="ABC_TRANSPORTER_2"/>
    <property type="match status" value="1"/>
</dbReference>
<dbReference type="InterPro" id="IPR027417">
    <property type="entry name" value="P-loop_NTPase"/>
</dbReference>
<evidence type="ECO:0000256" key="2">
    <source>
        <dbReference type="ARBA" id="ARBA00022741"/>
    </source>
</evidence>
<reference evidence="5 6" key="1">
    <citation type="submission" date="2019-02" db="EMBL/GenBank/DDBJ databases">
        <title>Deep-cultivation of Planctomycetes and their phenomic and genomic characterization uncovers novel biology.</title>
        <authorList>
            <person name="Wiegand S."/>
            <person name="Jogler M."/>
            <person name="Boedeker C."/>
            <person name="Pinto D."/>
            <person name="Vollmers J."/>
            <person name="Rivas-Marin E."/>
            <person name="Kohn T."/>
            <person name="Peeters S.H."/>
            <person name="Heuer A."/>
            <person name="Rast P."/>
            <person name="Oberbeckmann S."/>
            <person name="Bunk B."/>
            <person name="Jeske O."/>
            <person name="Meyerdierks A."/>
            <person name="Storesund J.E."/>
            <person name="Kallscheuer N."/>
            <person name="Luecker S."/>
            <person name="Lage O.M."/>
            <person name="Pohl T."/>
            <person name="Merkel B.J."/>
            <person name="Hornburger P."/>
            <person name="Mueller R.-W."/>
            <person name="Bruemmer F."/>
            <person name="Labrenz M."/>
            <person name="Spormann A.M."/>
            <person name="Op den Camp H."/>
            <person name="Overmann J."/>
            <person name="Amann R."/>
            <person name="Jetten M.S.M."/>
            <person name="Mascher T."/>
            <person name="Medema M.H."/>
            <person name="Devos D.P."/>
            <person name="Kaster A.-K."/>
            <person name="Ovreas L."/>
            <person name="Rohde M."/>
            <person name="Galperin M.Y."/>
            <person name="Jogler C."/>
        </authorList>
    </citation>
    <scope>NUCLEOTIDE SEQUENCE [LARGE SCALE GENOMIC DNA]</scope>
    <source>
        <strain evidence="5 6">V6</strain>
    </source>
</reference>
<evidence type="ECO:0000313" key="6">
    <source>
        <dbReference type="Proteomes" id="UP000320722"/>
    </source>
</evidence>
<dbReference type="Gene3D" id="3.40.50.300">
    <property type="entry name" value="P-loop containing nucleotide triphosphate hydrolases"/>
    <property type="match status" value="1"/>
</dbReference>
<evidence type="ECO:0000259" key="4">
    <source>
        <dbReference type="PROSITE" id="PS50893"/>
    </source>
</evidence>
<evidence type="ECO:0000313" key="5">
    <source>
        <dbReference type="EMBL" id="QDU01200.1"/>
    </source>
</evidence>
<name>A0A517W7J0_9PLAN</name>